<accession>A0A2P2N0L0</accession>
<dbReference type="InterPro" id="IPR029063">
    <property type="entry name" value="SAM-dependent_MTases_sf"/>
</dbReference>
<dbReference type="GO" id="GO:0008168">
    <property type="term" value="F:methyltransferase activity"/>
    <property type="evidence" value="ECO:0007669"/>
    <property type="project" value="UniProtKB-KW"/>
</dbReference>
<dbReference type="InterPro" id="IPR042086">
    <property type="entry name" value="MeTrfase_capping"/>
</dbReference>
<keyword evidence="3" id="KW-0479">Metal-binding</keyword>
<dbReference type="GO" id="GO:0046872">
    <property type="term" value="F:metal ion binding"/>
    <property type="evidence" value="ECO:0007669"/>
    <property type="project" value="UniProtKB-KW"/>
</dbReference>
<keyword evidence="2 5" id="KW-0808">Transferase</keyword>
<dbReference type="AlphaFoldDB" id="A0A2P2N0L0"/>
<keyword evidence="4" id="KW-0460">Magnesium</keyword>
<sequence length="347" mass="38033">MEESFAMTGGQGQYSYVRNSDIQKRLAKSTTTLLVEQIAENLEVGNAASSVFTIADLGCSTGPNTFAAVENIMEAVAHKYEIEGHANHLLEFHILFNDRISNDFNTLFANIPANKKYFAAGVPGSFHGRLFPKATLDFVYSALSLHWLSKAPQELGDLDSPACNRGRIYYNNAPKEVAEAYYSQFSKDMESFLSARAEEVIPGGLMALLFSGRPSGTLASQCSPGPVFRALESCLLDMVNEGTISSDKVDSFNLPIYGPSVDEMETLIKNNGCFGIVGMVLQPPLTGLSVLTTEECRSTHENLIRKHFGDEIIEQLFQRYAMKVADHPLSTAGELAGQMCVFLKRKA</sequence>
<dbReference type="EMBL" id="GGEC01055541">
    <property type="protein sequence ID" value="MBX36025.1"/>
    <property type="molecule type" value="Transcribed_RNA"/>
</dbReference>
<dbReference type="GO" id="GO:0032259">
    <property type="term" value="P:methylation"/>
    <property type="evidence" value="ECO:0007669"/>
    <property type="project" value="UniProtKB-KW"/>
</dbReference>
<protein>
    <submittedName>
        <fullName evidence="5">Putative S-adenosylmethionine-dependent methyltransferase At5g37990</fullName>
    </submittedName>
</protein>
<reference evidence="5" key="1">
    <citation type="submission" date="2018-02" db="EMBL/GenBank/DDBJ databases">
        <title>Rhizophora mucronata_Transcriptome.</title>
        <authorList>
            <person name="Meera S.P."/>
            <person name="Sreeshan A."/>
            <person name="Augustine A."/>
        </authorList>
    </citation>
    <scope>NUCLEOTIDE SEQUENCE</scope>
    <source>
        <tissue evidence="5">Leaf</tissue>
    </source>
</reference>
<organism evidence="5">
    <name type="scientific">Rhizophora mucronata</name>
    <name type="common">Asiatic mangrove</name>
    <dbReference type="NCBI Taxonomy" id="61149"/>
    <lineage>
        <taxon>Eukaryota</taxon>
        <taxon>Viridiplantae</taxon>
        <taxon>Streptophyta</taxon>
        <taxon>Embryophyta</taxon>
        <taxon>Tracheophyta</taxon>
        <taxon>Spermatophyta</taxon>
        <taxon>Magnoliopsida</taxon>
        <taxon>eudicotyledons</taxon>
        <taxon>Gunneridae</taxon>
        <taxon>Pentapetalae</taxon>
        <taxon>rosids</taxon>
        <taxon>fabids</taxon>
        <taxon>Malpighiales</taxon>
        <taxon>Rhizophoraceae</taxon>
        <taxon>Rhizophora</taxon>
    </lineage>
</organism>
<dbReference type="Pfam" id="PF03492">
    <property type="entry name" value="Methyltransf_7"/>
    <property type="match status" value="1"/>
</dbReference>
<proteinExistence type="predicted"/>
<name>A0A2P2N0L0_RHIMU</name>
<evidence type="ECO:0000313" key="5">
    <source>
        <dbReference type="EMBL" id="MBX36025.1"/>
    </source>
</evidence>
<evidence type="ECO:0000256" key="4">
    <source>
        <dbReference type="ARBA" id="ARBA00022842"/>
    </source>
</evidence>
<dbReference type="Gene3D" id="3.40.50.150">
    <property type="entry name" value="Vaccinia Virus protein VP39"/>
    <property type="match status" value="1"/>
</dbReference>
<evidence type="ECO:0000256" key="1">
    <source>
        <dbReference type="ARBA" id="ARBA00022603"/>
    </source>
</evidence>
<evidence type="ECO:0000256" key="3">
    <source>
        <dbReference type="ARBA" id="ARBA00022723"/>
    </source>
</evidence>
<dbReference type="Gene3D" id="1.10.1200.270">
    <property type="entry name" value="Methyltransferase, alpha-helical capping domain"/>
    <property type="match status" value="1"/>
</dbReference>
<dbReference type="SUPFAM" id="SSF53335">
    <property type="entry name" value="S-adenosyl-L-methionine-dependent methyltransferases"/>
    <property type="match status" value="1"/>
</dbReference>
<dbReference type="PANTHER" id="PTHR31009">
    <property type="entry name" value="S-ADENOSYL-L-METHIONINE:CARBOXYL METHYLTRANSFERASE FAMILY PROTEIN"/>
    <property type="match status" value="1"/>
</dbReference>
<evidence type="ECO:0000256" key="2">
    <source>
        <dbReference type="ARBA" id="ARBA00022679"/>
    </source>
</evidence>
<dbReference type="InterPro" id="IPR005299">
    <property type="entry name" value="MeTrfase_7"/>
</dbReference>
<keyword evidence="1 5" id="KW-0489">Methyltransferase</keyword>